<proteinExistence type="predicted"/>
<dbReference type="Gene3D" id="1.20.120.330">
    <property type="entry name" value="Nucleotidyltransferases domain 2"/>
    <property type="match status" value="1"/>
</dbReference>
<name>H6Q8K4_PYROT</name>
<dbReference type="AlphaFoldDB" id="H6Q8K4"/>
<dbReference type="HOGENOM" id="CLU_142665_1_0_2"/>
<accession>H6Q8K4</accession>
<protein>
    <submittedName>
        <fullName evidence="1">Archaeal PaREP1/PaREP8 family</fullName>
    </submittedName>
</protein>
<sequence>MAERVRTFLEDAESFFERGRSELEEGIKRGDQYMIRDVAEKLWNAVVNTANALILHFLGVVPASHWELRKLLEKLEDVVEEAERLGFRDRYGGRERYLHEMTFYDGIIDVEMLKREVEKVRKYIDDVKKLTRA</sequence>
<dbReference type="KEGG" id="pog:Pogu_1059"/>
<dbReference type="eggNOG" id="arCOG03723">
    <property type="taxonomic scope" value="Archaea"/>
</dbReference>
<reference evidence="1 2" key="1">
    <citation type="journal article" date="2012" name="Stand. Genomic Sci.">
        <title>Complete genome sequence of Pyrobaculum oguniense.</title>
        <authorList>
            <person name="Bernick D.L."/>
            <person name="Karplus K."/>
            <person name="Lui L.M."/>
            <person name="Coker J.K."/>
            <person name="Murphy J.N."/>
            <person name="Chan P.P."/>
            <person name="Cozen A.E."/>
            <person name="Lowe T.M."/>
        </authorList>
    </citation>
    <scope>NUCLEOTIDE SEQUENCE [LARGE SCALE GENOMIC DNA]</scope>
    <source>
        <strain evidence="1 2">TE7</strain>
    </source>
</reference>
<dbReference type="Proteomes" id="UP000009062">
    <property type="component" value="Chromosome"/>
</dbReference>
<keyword evidence="2" id="KW-1185">Reference proteome</keyword>
<gene>
    <name evidence="1" type="ordered locus">Pogu_1059</name>
</gene>
<evidence type="ECO:0000313" key="2">
    <source>
        <dbReference type="Proteomes" id="UP000009062"/>
    </source>
</evidence>
<organism evidence="1 2">
    <name type="scientific">Pyrobaculum oguniense (strain DSM 13380 / JCM 10595 / TE7)</name>
    <dbReference type="NCBI Taxonomy" id="698757"/>
    <lineage>
        <taxon>Archaea</taxon>
        <taxon>Thermoproteota</taxon>
        <taxon>Thermoprotei</taxon>
        <taxon>Thermoproteales</taxon>
        <taxon>Thermoproteaceae</taxon>
        <taxon>Pyrobaculum</taxon>
    </lineage>
</organism>
<dbReference type="EMBL" id="CP003316">
    <property type="protein sequence ID" value="AFA39086.1"/>
    <property type="molecule type" value="Genomic_DNA"/>
</dbReference>
<evidence type="ECO:0000313" key="1">
    <source>
        <dbReference type="EMBL" id="AFA39086.1"/>
    </source>
</evidence>